<organism evidence="3 4">
    <name type="scientific">Romanomermis culicivorax</name>
    <name type="common">Nematode worm</name>
    <dbReference type="NCBI Taxonomy" id="13658"/>
    <lineage>
        <taxon>Eukaryota</taxon>
        <taxon>Metazoa</taxon>
        <taxon>Ecdysozoa</taxon>
        <taxon>Nematoda</taxon>
        <taxon>Enoplea</taxon>
        <taxon>Dorylaimia</taxon>
        <taxon>Mermithida</taxon>
        <taxon>Mermithoidea</taxon>
        <taxon>Mermithidae</taxon>
        <taxon>Romanomermis</taxon>
    </lineage>
</organism>
<dbReference type="GO" id="GO:0006357">
    <property type="term" value="P:regulation of transcription by RNA polymerase II"/>
    <property type="evidence" value="ECO:0007669"/>
    <property type="project" value="TreeGrafter"/>
</dbReference>
<dbReference type="InterPro" id="IPR006578">
    <property type="entry name" value="MADF-dom"/>
</dbReference>
<name>A0A915JJN3_ROMCU</name>
<evidence type="ECO:0000259" key="2">
    <source>
        <dbReference type="PROSITE" id="PS51029"/>
    </source>
</evidence>
<dbReference type="GO" id="GO:0005634">
    <property type="term" value="C:nucleus"/>
    <property type="evidence" value="ECO:0007669"/>
    <property type="project" value="TreeGrafter"/>
</dbReference>
<evidence type="ECO:0000256" key="1">
    <source>
        <dbReference type="SAM" id="MobiDB-lite"/>
    </source>
</evidence>
<feature type="domain" description="MADF" evidence="2">
    <location>
        <begin position="14"/>
        <end position="104"/>
    </location>
</feature>
<dbReference type="AlphaFoldDB" id="A0A915JJN3"/>
<dbReference type="SMART" id="SM00595">
    <property type="entry name" value="MADF"/>
    <property type="match status" value="1"/>
</dbReference>
<evidence type="ECO:0000313" key="3">
    <source>
        <dbReference type="Proteomes" id="UP000887565"/>
    </source>
</evidence>
<keyword evidence="3" id="KW-1185">Reference proteome</keyword>
<dbReference type="InterPro" id="IPR039353">
    <property type="entry name" value="TF_Adf1"/>
</dbReference>
<dbReference type="PANTHER" id="PTHR12243">
    <property type="entry name" value="MADF DOMAIN TRANSCRIPTION FACTOR"/>
    <property type="match status" value="1"/>
</dbReference>
<proteinExistence type="predicted"/>
<dbReference type="GO" id="GO:0005667">
    <property type="term" value="C:transcription regulator complex"/>
    <property type="evidence" value="ECO:0007669"/>
    <property type="project" value="TreeGrafter"/>
</dbReference>
<sequence length="231" mass="26980">MEYQSPVIRIDRETFISEIQAKPVLWDPTSKSDKSKTSKEKAWADISKKFNTSVVKCQNFWKNLRDQYVKKRKTIEQMPSGNAAKRAKDWPLFQSMTFLNAVKVENERSISNFDTTPMYTIPALETSDDEKSEYDQTSRAESVVPGPTIEEEPPKFSTTNRKRKRFEDDQSSFYRSMTNLAASLTNRDDDDEVAATFKLMMIKTRRLEKEYPDRVLPLLKDLMDQIDSRLY</sequence>
<dbReference type="PANTHER" id="PTHR12243:SF67">
    <property type="entry name" value="COREPRESSOR OF PANGOLIN, ISOFORM A-RELATED"/>
    <property type="match status" value="1"/>
</dbReference>
<feature type="region of interest" description="Disordered" evidence="1">
    <location>
        <begin position="126"/>
        <end position="168"/>
    </location>
</feature>
<reference evidence="4" key="1">
    <citation type="submission" date="2022-11" db="UniProtKB">
        <authorList>
            <consortium name="WormBaseParasite"/>
        </authorList>
    </citation>
    <scope>IDENTIFICATION</scope>
</reference>
<accession>A0A915JJN3</accession>
<protein>
    <submittedName>
        <fullName evidence="4">MADF domain-containing protein</fullName>
    </submittedName>
</protein>
<evidence type="ECO:0000313" key="4">
    <source>
        <dbReference type="WBParaSite" id="nRc.2.0.1.t26318-RA"/>
    </source>
</evidence>
<dbReference type="Pfam" id="PF10545">
    <property type="entry name" value="MADF_DNA_bdg"/>
    <property type="match status" value="1"/>
</dbReference>
<dbReference type="PROSITE" id="PS51029">
    <property type="entry name" value="MADF"/>
    <property type="match status" value="1"/>
</dbReference>
<dbReference type="Proteomes" id="UP000887565">
    <property type="component" value="Unplaced"/>
</dbReference>
<dbReference type="WBParaSite" id="nRc.2.0.1.t26318-RA">
    <property type="protein sequence ID" value="nRc.2.0.1.t26318-RA"/>
    <property type="gene ID" value="nRc.2.0.1.g26318"/>
</dbReference>
<dbReference type="OMA" id="VECCATR"/>